<dbReference type="EMBL" id="QJTE01000003">
    <property type="protein sequence ID" value="PYE83671.1"/>
    <property type="molecule type" value="Genomic_DNA"/>
</dbReference>
<dbReference type="Pfam" id="PF13609">
    <property type="entry name" value="Porin_4"/>
    <property type="match status" value="1"/>
</dbReference>
<dbReference type="OrthoDB" id="7874340at2"/>
<dbReference type="InterPro" id="IPR033900">
    <property type="entry name" value="Gram_neg_porin_domain"/>
</dbReference>
<evidence type="ECO:0000313" key="4">
    <source>
        <dbReference type="Proteomes" id="UP000248311"/>
    </source>
</evidence>
<evidence type="ECO:0000313" key="3">
    <source>
        <dbReference type="EMBL" id="PYE83671.1"/>
    </source>
</evidence>
<evidence type="ECO:0000259" key="2">
    <source>
        <dbReference type="Pfam" id="PF13609"/>
    </source>
</evidence>
<organism evidence="3 4">
    <name type="scientific">Pseudoroseicyclus aestuarii</name>
    <dbReference type="NCBI Taxonomy" id="1795041"/>
    <lineage>
        <taxon>Bacteria</taxon>
        <taxon>Pseudomonadati</taxon>
        <taxon>Pseudomonadota</taxon>
        <taxon>Alphaproteobacteria</taxon>
        <taxon>Rhodobacterales</taxon>
        <taxon>Paracoccaceae</taxon>
        <taxon>Pseudoroseicyclus</taxon>
    </lineage>
</organism>
<keyword evidence="1" id="KW-0732">Signal</keyword>
<feature type="domain" description="Porin" evidence="2">
    <location>
        <begin position="7"/>
        <end position="322"/>
    </location>
</feature>
<dbReference type="GO" id="GO:0016020">
    <property type="term" value="C:membrane"/>
    <property type="evidence" value="ECO:0007669"/>
    <property type="project" value="InterPro"/>
</dbReference>
<dbReference type="Gene3D" id="2.40.160.10">
    <property type="entry name" value="Porin"/>
    <property type="match status" value="1"/>
</dbReference>
<sequence length="389" mass="41144">MKRILLASASIVAFAGAAAAEVDISGSAAIGWNDDFKEIDTGEEGFYNDFDFDFNFTQELDNGLTAAVRIGFEYVDSDTGTIDNGHDDFGSFTDDNFLLSLTADMGAMYFGDTSFAAETYWNGVTNMAADDFSEADGEVVLRGEFTWNDITFGTSWLIHNDQVAGESATGVGLGTGNIDQGSIGAQGEFGGFTFSAAYQEEADESYGAGYNGDFVEDEVFGLAVGTTFRGFDVTLAYADHDGEGSSTGLEATFPVGPVSLTAFYVLNDEDGAADYDDNYGLEVAYASGPFALSARYHDGADEEMGVEGSYTIGNGLMAYAGYVDEGDAADGSDQSSYYYVAGELDLGNGASLLLSYADVDDVATADTDLDEIGVNDYLLGTTLQVSFDF</sequence>
<name>A0A318SP67_9RHOB</name>
<reference evidence="3 4" key="1">
    <citation type="submission" date="2018-06" db="EMBL/GenBank/DDBJ databases">
        <title>Genomic Encyclopedia of Type Strains, Phase III (KMG-III): the genomes of soil and plant-associated and newly described type strains.</title>
        <authorList>
            <person name="Whitman W."/>
        </authorList>
    </citation>
    <scope>NUCLEOTIDE SEQUENCE [LARGE SCALE GENOMIC DNA]</scope>
    <source>
        <strain evidence="3 4">CECT 9025</strain>
    </source>
</reference>
<feature type="chain" id="PRO_5016341364" evidence="1">
    <location>
        <begin position="20"/>
        <end position="389"/>
    </location>
</feature>
<dbReference type="Proteomes" id="UP000248311">
    <property type="component" value="Unassembled WGS sequence"/>
</dbReference>
<comment type="caution">
    <text evidence="3">The sequence shown here is derived from an EMBL/GenBank/DDBJ whole genome shotgun (WGS) entry which is preliminary data.</text>
</comment>
<proteinExistence type="predicted"/>
<protein>
    <submittedName>
        <fullName evidence="3">Porin-like protein</fullName>
    </submittedName>
</protein>
<dbReference type="RefSeq" id="WP_110814246.1">
    <property type="nucleotide sequence ID" value="NZ_QJTE01000003.1"/>
</dbReference>
<evidence type="ECO:0000256" key="1">
    <source>
        <dbReference type="SAM" id="SignalP"/>
    </source>
</evidence>
<keyword evidence="4" id="KW-1185">Reference proteome</keyword>
<accession>A0A318SP67</accession>
<dbReference type="AlphaFoldDB" id="A0A318SP67"/>
<dbReference type="InterPro" id="IPR023614">
    <property type="entry name" value="Porin_dom_sf"/>
</dbReference>
<feature type="signal peptide" evidence="1">
    <location>
        <begin position="1"/>
        <end position="19"/>
    </location>
</feature>
<dbReference type="GO" id="GO:0015288">
    <property type="term" value="F:porin activity"/>
    <property type="evidence" value="ECO:0007669"/>
    <property type="project" value="InterPro"/>
</dbReference>
<gene>
    <name evidence="3" type="ORF">DFP88_10329</name>
</gene>
<dbReference type="SUPFAM" id="SSF56935">
    <property type="entry name" value="Porins"/>
    <property type="match status" value="2"/>
</dbReference>